<dbReference type="EMBL" id="VIEB01000018">
    <property type="protein sequence ID" value="TQE12564.1"/>
    <property type="molecule type" value="Genomic_DNA"/>
</dbReference>
<dbReference type="InterPro" id="IPR043502">
    <property type="entry name" value="DNA/RNA_pol_sf"/>
</dbReference>
<sequence>MQTRSKSDIYKKKAFVAQQCSDSVFLKEPSTFQAASKSVQWQAAMKEEMDAFLQQHTWTLVPLPSHKNCVGCKWIYKLKKNLDGSVARFKARLVAKGFSQEAGLDYYETFSLVVKPTTVWLILALAASYGWKLKQLDVKNAFLHGFLDEEVYMSQPPGFVDQMHPEYVCKLEWSLYGLKHAPRAWNERFSKFLLQLGFKTSYADPSLFVKSTDHSIVVLLLYVDDIILTGDSDVAVQSVISQLTKKFDMKDLGILHFFLGLQIEYQARGLFVHQHKYVKELLQKANMEECKPCLTPCHPNQKLLNHGSPPILDLTTYRSLVGALQYLTFTRPDIAFSVNQVCQFMHQPLESHFTAVKCILRYLKGSIDLGLCFTPGSLHLQAYIDADWAGDLNDRRSTTGFVVFIGSNPISWSSKKQHTVRRSSTETEYRAMATTTTEVVWIQQLLQDLHLPQTDVPLLHCDNISTMALTTYPVFHSKSKHIEIDCHFVRERVQQGTILQLFVNSSDQYTNMFTKGLCSPQFRFNCSNLMLGCSQHMIEGG</sequence>
<comment type="caution">
    <text evidence="2">The sequence shown here is derived from an EMBL/GenBank/DDBJ whole genome shotgun (WGS) entry which is preliminary data.</text>
</comment>
<dbReference type="Pfam" id="PF07727">
    <property type="entry name" value="RVT_2"/>
    <property type="match status" value="1"/>
</dbReference>
<evidence type="ECO:0000313" key="3">
    <source>
        <dbReference type="Proteomes" id="UP000315295"/>
    </source>
</evidence>
<keyword evidence="3" id="KW-1185">Reference proteome</keyword>
<dbReference type="PANTHER" id="PTHR11439">
    <property type="entry name" value="GAG-POL-RELATED RETROTRANSPOSON"/>
    <property type="match status" value="1"/>
</dbReference>
<accession>A0A540NNF8</accession>
<dbReference type="Proteomes" id="UP000315295">
    <property type="component" value="Unassembled WGS sequence"/>
</dbReference>
<dbReference type="SUPFAM" id="SSF56672">
    <property type="entry name" value="DNA/RNA polymerases"/>
    <property type="match status" value="1"/>
</dbReference>
<dbReference type="PANTHER" id="PTHR11439:SF455">
    <property type="entry name" value="RLK (RECEPTOR-LIKE PROTEIN KINASE) 8, PUTATIVE-RELATED"/>
    <property type="match status" value="1"/>
</dbReference>
<proteinExistence type="predicted"/>
<gene>
    <name evidence="2" type="ORF">C1H46_001776</name>
</gene>
<feature type="domain" description="Reverse transcriptase Ty1/copia-type" evidence="1">
    <location>
        <begin position="56"/>
        <end position="297"/>
    </location>
</feature>
<evidence type="ECO:0000313" key="2">
    <source>
        <dbReference type="EMBL" id="TQE12564.1"/>
    </source>
</evidence>
<evidence type="ECO:0000259" key="1">
    <source>
        <dbReference type="Pfam" id="PF07727"/>
    </source>
</evidence>
<protein>
    <recommendedName>
        <fullName evidence="1">Reverse transcriptase Ty1/copia-type domain-containing protein</fullName>
    </recommendedName>
</protein>
<dbReference type="AlphaFoldDB" id="A0A540NNF8"/>
<name>A0A540NNF8_MALBA</name>
<dbReference type="STRING" id="106549.A0A540NNF8"/>
<organism evidence="2 3">
    <name type="scientific">Malus baccata</name>
    <name type="common">Siberian crab apple</name>
    <name type="synonym">Pyrus baccata</name>
    <dbReference type="NCBI Taxonomy" id="106549"/>
    <lineage>
        <taxon>Eukaryota</taxon>
        <taxon>Viridiplantae</taxon>
        <taxon>Streptophyta</taxon>
        <taxon>Embryophyta</taxon>
        <taxon>Tracheophyta</taxon>
        <taxon>Spermatophyta</taxon>
        <taxon>Magnoliopsida</taxon>
        <taxon>eudicotyledons</taxon>
        <taxon>Gunneridae</taxon>
        <taxon>Pentapetalae</taxon>
        <taxon>rosids</taxon>
        <taxon>fabids</taxon>
        <taxon>Rosales</taxon>
        <taxon>Rosaceae</taxon>
        <taxon>Amygdaloideae</taxon>
        <taxon>Maleae</taxon>
        <taxon>Malus</taxon>
    </lineage>
</organism>
<dbReference type="CDD" id="cd09272">
    <property type="entry name" value="RNase_HI_RT_Ty1"/>
    <property type="match status" value="1"/>
</dbReference>
<reference evidence="2 3" key="1">
    <citation type="journal article" date="2019" name="G3 (Bethesda)">
        <title>Sequencing of a Wild Apple (Malus baccata) Genome Unravels the Differences Between Cultivated and Wild Apple Species Regarding Disease Resistance and Cold Tolerance.</title>
        <authorList>
            <person name="Chen X."/>
        </authorList>
    </citation>
    <scope>NUCLEOTIDE SEQUENCE [LARGE SCALE GENOMIC DNA]</scope>
    <source>
        <strain evidence="3">cv. Shandingzi</strain>
        <tissue evidence="2">Leaves</tissue>
    </source>
</reference>
<dbReference type="InterPro" id="IPR013103">
    <property type="entry name" value="RVT_2"/>
</dbReference>